<gene>
    <name evidence="5" type="ORF">R3I93_015635</name>
</gene>
<evidence type="ECO:0000313" key="5">
    <source>
        <dbReference type="EMBL" id="KAK7141547.1"/>
    </source>
</evidence>
<feature type="domain" description="HTH CENPB-type" evidence="4">
    <location>
        <begin position="95"/>
        <end position="157"/>
    </location>
</feature>
<dbReference type="PANTHER" id="PTHR19303:SF74">
    <property type="entry name" value="POGO TRANSPOSABLE ELEMENT WITH KRAB DOMAIN"/>
    <property type="match status" value="1"/>
</dbReference>
<accession>A0AAN9CN98</accession>
<keyword evidence="1" id="KW-0238">DNA-binding</keyword>
<protein>
    <recommendedName>
        <fullName evidence="7">HTH CENPB-type domain-containing protein</fullName>
    </recommendedName>
</protein>
<dbReference type="Pfam" id="PF03221">
    <property type="entry name" value="HTH_Tnp_Tc5"/>
    <property type="match status" value="2"/>
</dbReference>
<dbReference type="InterPro" id="IPR050863">
    <property type="entry name" value="CenT-Element_Derived"/>
</dbReference>
<feature type="region of interest" description="Disordered" evidence="2">
    <location>
        <begin position="180"/>
        <end position="207"/>
    </location>
</feature>
<evidence type="ECO:0000256" key="1">
    <source>
        <dbReference type="ARBA" id="ARBA00023125"/>
    </source>
</evidence>
<dbReference type="CDD" id="cd20805">
    <property type="entry name" value="C1_DGK_rpt2"/>
    <property type="match status" value="1"/>
</dbReference>
<keyword evidence="6" id="KW-1185">Reference proteome</keyword>
<comment type="caution">
    <text evidence="5">The sequence shown here is derived from an EMBL/GenBank/DDBJ whole genome shotgun (WGS) entry which is preliminary data.</text>
</comment>
<feature type="region of interest" description="Disordered" evidence="2">
    <location>
        <begin position="592"/>
        <end position="624"/>
    </location>
</feature>
<dbReference type="AlphaFoldDB" id="A0AAN9CN98"/>
<dbReference type="Pfam" id="PF03184">
    <property type="entry name" value="DDE_1"/>
    <property type="match status" value="1"/>
</dbReference>
<dbReference type="InterPro" id="IPR004875">
    <property type="entry name" value="DDE_SF_endonuclease_dom"/>
</dbReference>
<dbReference type="PANTHER" id="PTHR19303">
    <property type="entry name" value="TRANSPOSON"/>
    <property type="match status" value="1"/>
</dbReference>
<evidence type="ECO:0000256" key="2">
    <source>
        <dbReference type="SAM" id="MobiDB-lite"/>
    </source>
</evidence>
<name>A0AAN9CN98_9TELE</name>
<evidence type="ECO:0008006" key="7">
    <source>
        <dbReference type="Google" id="ProtNLM"/>
    </source>
</evidence>
<feature type="domain" description="DDE-1" evidence="3">
    <location>
        <begin position="413"/>
        <end position="518"/>
    </location>
</feature>
<dbReference type="GO" id="GO:0005634">
    <property type="term" value="C:nucleus"/>
    <property type="evidence" value="ECO:0007669"/>
    <property type="project" value="TreeGrafter"/>
</dbReference>
<dbReference type="SUPFAM" id="SSF46689">
    <property type="entry name" value="Homeodomain-like"/>
    <property type="match status" value="2"/>
</dbReference>
<feature type="domain" description="HTH CENPB-type" evidence="4">
    <location>
        <begin position="276"/>
        <end position="339"/>
    </location>
</feature>
<dbReference type="GO" id="GO:0003677">
    <property type="term" value="F:DNA binding"/>
    <property type="evidence" value="ECO:0007669"/>
    <property type="project" value="UniProtKB-KW"/>
</dbReference>
<sequence length="730" mass="83322">MAPKPKKSGKLQRKQQDEGEHKRRKGLKMNQWREDQMKAAIEEYKEQVESGRPALRLVARKWNVPKTTLQRRVKGLVERSEHASGRKPFIPVESEQELVRLLTLLSQRGFPLRRTDVQSLAFEFAKINGIRGFSEEKQKAGYHWYEGFIKRNPGLKIKTPGAISPATRMNEEELGKWLKTKMAPNPKKSGKLQRKQQDEGEHRGRKGLKMNQWREDQMKAAIEEYKEQVESGRPALRLVARKWNVPKTTLQRRVKGLVEGSEHASGRKPFIPVESEQELVRLLTLLSQRGFPLRRTDVQSLAFEFAKINGIRGFSEEKQKAGYHWYEGFIKRNPGLKIKKPGAISPATRMNEEELGKWFKMYEITLDALGIKDVPSHIWKCDLSGLQDDFSSQQYVGKGEEPCFQIRAEGEEETATTVLAAFNASGTFAPPLIILKENGVRSERLNESMENVCIRASNNGWITAELFVEWGEMFVAQLPKDDARPHLLLLDGQSSHVFNLGFFNLMNQNNVEVICYPALQLENRALFTSLKHNWSEVSRKWNPQCAGMKLPKAHCSVFTEAWKTTATVERAQDGFRTTGMFPLNELAFIEHEPPPTNLSRMERNTPPTEDAAHCSTESGSGEPSAVEVTSFKDFVVTQKCSRGTKTPRAKTIPHFHRDTERTLYNELHLKQKTFKTTSCKGCLIKHGADDDPKASEAWIRCSNCKACYHESCVDEDGIYEWVYDVDGDDQ</sequence>
<dbReference type="InterPro" id="IPR009057">
    <property type="entry name" value="Homeodomain-like_sf"/>
</dbReference>
<proteinExistence type="predicted"/>
<evidence type="ECO:0000313" key="6">
    <source>
        <dbReference type="Proteomes" id="UP001364617"/>
    </source>
</evidence>
<evidence type="ECO:0000259" key="4">
    <source>
        <dbReference type="Pfam" id="PF03221"/>
    </source>
</evidence>
<dbReference type="Proteomes" id="UP001364617">
    <property type="component" value="Unassembled WGS sequence"/>
</dbReference>
<feature type="region of interest" description="Disordered" evidence="2">
    <location>
        <begin position="1"/>
        <end position="32"/>
    </location>
</feature>
<feature type="compositionally biased region" description="Basic residues" evidence="2">
    <location>
        <begin position="1"/>
        <end position="13"/>
    </location>
</feature>
<dbReference type="InterPro" id="IPR006600">
    <property type="entry name" value="HTH_CenpB_DNA-bd_dom"/>
</dbReference>
<organism evidence="5 6">
    <name type="scientific">Phoxinus phoxinus</name>
    <name type="common">Eurasian minnow</name>
    <dbReference type="NCBI Taxonomy" id="58324"/>
    <lineage>
        <taxon>Eukaryota</taxon>
        <taxon>Metazoa</taxon>
        <taxon>Chordata</taxon>
        <taxon>Craniata</taxon>
        <taxon>Vertebrata</taxon>
        <taxon>Euteleostomi</taxon>
        <taxon>Actinopterygii</taxon>
        <taxon>Neopterygii</taxon>
        <taxon>Teleostei</taxon>
        <taxon>Ostariophysi</taxon>
        <taxon>Cypriniformes</taxon>
        <taxon>Leuciscidae</taxon>
        <taxon>Phoxininae</taxon>
        <taxon>Phoxinus</taxon>
    </lineage>
</organism>
<dbReference type="EMBL" id="JAYKXH010000016">
    <property type="protein sequence ID" value="KAK7141547.1"/>
    <property type="molecule type" value="Genomic_DNA"/>
</dbReference>
<reference evidence="5 6" key="1">
    <citation type="submission" date="2024-02" db="EMBL/GenBank/DDBJ databases">
        <title>Chromosome-level genome assembly of the Eurasian Minnow (Phoxinus phoxinus).</title>
        <authorList>
            <person name="Oriowo T.O."/>
            <person name="Martin S."/>
            <person name="Stange M."/>
            <person name="Chrysostomakis Y."/>
            <person name="Brown T."/>
            <person name="Winkler S."/>
            <person name="Kukowka S."/>
            <person name="Myers E.W."/>
            <person name="Bohne A."/>
        </authorList>
    </citation>
    <scope>NUCLEOTIDE SEQUENCE [LARGE SCALE GENOMIC DNA]</scope>
    <source>
        <strain evidence="5">ZFMK-TIS-60720</strain>
        <tissue evidence="5">Whole Organism</tissue>
    </source>
</reference>
<evidence type="ECO:0000259" key="3">
    <source>
        <dbReference type="Pfam" id="PF03184"/>
    </source>
</evidence>